<accession>A0A397I915</accession>
<dbReference type="AlphaFoldDB" id="A0A397I915"/>
<dbReference type="OrthoDB" id="10565936at2759"/>
<sequence length="203" mass="22999">MKVENTGEILGGYNPLNQNPVPVLEQCCPMLSMFQCYPVFQYSRVPVLSSVVKYFNIPVYPILSSIPMFQSPTPSVSVLSNAVRYSSAAQYSNAQIYSVLSSIPVFQHFSCPVSQLPIFQCPVSVLSSVLIFQCPVFQCYPIFQYSNIQCCSVFQLSSCQCCLVFQFPVFRCYPVLSNIPLFQCFILVFQYSVFQCCPIFQYI</sequence>
<proteinExistence type="predicted"/>
<keyword evidence="2" id="KW-1185">Reference proteome</keyword>
<organism evidence="1 2">
    <name type="scientific">Diversispora epigaea</name>
    <dbReference type="NCBI Taxonomy" id="1348612"/>
    <lineage>
        <taxon>Eukaryota</taxon>
        <taxon>Fungi</taxon>
        <taxon>Fungi incertae sedis</taxon>
        <taxon>Mucoromycota</taxon>
        <taxon>Glomeromycotina</taxon>
        <taxon>Glomeromycetes</taxon>
        <taxon>Diversisporales</taxon>
        <taxon>Diversisporaceae</taxon>
        <taxon>Diversispora</taxon>
    </lineage>
</organism>
<gene>
    <name evidence="1" type="ORF">Glove_259g3</name>
</gene>
<evidence type="ECO:0000313" key="2">
    <source>
        <dbReference type="Proteomes" id="UP000266861"/>
    </source>
</evidence>
<comment type="caution">
    <text evidence="1">The sequence shown here is derived from an EMBL/GenBank/DDBJ whole genome shotgun (WGS) entry which is preliminary data.</text>
</comment>
<dbReference type="Proteomes" id="UP000266861">
    <property type="component" value="Unassembled WGS sequence"/>
</dbReference>
<protein>
    <submittedName>
        <fullName evidence="1">Uncharacterized protein</fullName>
    </submittedName>
</protein>
<name>A0A397I915_9GLOM</name>
<dbReference type="EMBL" id="PQFF01000237">
    <property type="protein sequence ID" value="RHZ71357.1"/>
    <property type="molecule type" value="Genomic_DNA"/>
</dbReference>
<reference evidence="1 2" key="1">
    <citation type="submission" date="2018-08" db="EMBL/GenBank/DDBJ databases">
        <title>Genome and evolution of the arbuscular mycorrhizal fungus Diversispora epigaea (formerly Glomus versiforme) and its bacterial endosymbionts.</title>
        <authorList>
            <person name="Sun X."/>
            <person name="Fei Z."/>
            <person name="Harrison M."/>
        </authorList>
    </citation>
    <scope>NUCLEOTIDE SEQUENCE [LARGE SCALE GENOMIC DNA]</scope>
    <source>
        <strain evidence="1 2">IT104</strain>
    </source>
</reference>
<evidence type="ECO:0000313" key="1">
    <source>
        <dbReference type="EMBL" id="RHZ71357.1"/>
    </source>
</evidence>